<proteinExistence type="predicted"/>
<sequence>MTGLAALLEDFAPYCRHLPGGGAPAATVTEAETEARERAAFEEGYKAGWDDAVAAEAAEGGRLSEGLAQTLLDLSFTYHEAYSHILRELEPLFTELVDHILPEALQESIGLHVVETLQERARGLVEYAVEIRVSAEDLLRVRDFVGPETGVEATVASDPRLGPGQAEIRLGSRQDRVDLSALADGIRDAVAAFTDQARRSAESG</sequence>
<organism evidence="1 2">
    <name type="scientific">Litorisediminicola beolgyonensis</name>
    <dbReference type="NCBI Taxonomy" id="1173614"/>
    <lineage>
        <taxon>Bacteria</taxon>
        <taxon>Pseudomonadati</taxon>
        <taxon>Pseudomonadota</taxon>
        <taxon>Alphaproteobacteria</taxon>
        <taxon>Rhodobacterales</taxon>
        <taxon>Paracoccaceae</taxon>
        <taxon>Litorisediminicola</taxon>
    </lineage>
</organism>
<protein>
    <submittedName>
        <fullName evidence="1">ABC transporter ATP-binding protein</fullName>
    </submittedName>
</protein>
<keyword evidence="1" id="KW-0547">Nucleotide-binding</keyword>
<accession>A0ABW3ZKE5</accession>
<comment type="caution">
    <text evidence="1">The sequence shown here is derived from an EMBL/GenBank/DDBJ whole genome shotgun (WGS) entry which is preliminary data.</text>
</comment>
<keyword evidence="2" id="KW-1185">Reference proteome</keyword>
<evidence type="ECO:0000313" key="1">
    <source>
        <dbReference type="EMBL" id="MFD1343546.1"/>
    </source>
</evidence>
<dbReference type="EMBL" id="JBHTMU010000026">
    <property type="protein sequence ID" value="MFD1343546.1"/>
    <property type="molecule type" value="Genomic_DNA"/>
</dbReference>
<name>A0ABW3ZKE5_9RHOB</name>
<reference evidence="2" key="1">
    <citation type="journal article" date="2019" name="Int. J. Syst. Evol. Microbiol.">
        <title>The Global Catalogue of Microorganisms (GCM) 10K type strain sequencing project: providing services to taxonomists for standard genome sequencing and annotation.</title>
        <authorList>
            <consortium name="The Broad Institute Genomics Platform"/>
            <consortium name="The Broad Institute Genome Sequencing Center for Infectious Disease"/>
            <person name="Wu L."/>
            <person name="Ma J."/>
        </authorList>
    </citation>
    <scope>NUCLEOTIDE SEQUENCE [LARGE SCALE GENOMIC DNA]</scope>
    <source>
        <strain evidence="2">CCUG 62953</strain>
    </source>
</reference>
<dbReference type="RefSeq" id="WP_386804601.1">
    <property type="nucleotide sequence ID" value="NZ_JBHTMU010000026.1"/>
</dbReference>
<evidence type="ECO:0000313" key="2">
    <source>
        <dbReference type="Proteomes" id="UP001597135"/>
    </source>
</evidence>
<dbReference type="GO" id="GO:0005524">
    <property type="term" value="F:ATP binding"/>
    <property type="evidence" value="ECO:0007669"/>
    <property type="project" value="UniProtKB-KW"/>
</dbReference>
<keyword evidence="1" id="KW-0067">ATP-binding</keyword>
<dbReference type="Proteomes" id="UP001597135">
    <property type="component" value="Unassembled WGS sequence"/>
</dbReference>
<gene>
    <name evidence="1" type="ORF">ACFQ4E_14040</name>
</gene>